<feature type="domain" description="MJ1316 RNA cyclic group end recognition" evidence="11">
    <location>
        <begin position="1158"/>
        <end position="1228"/>
    </location>
</feature>
<gene>
    <name evidence="13" type="ORF">Trco_004224</name>
</gene>
<feature type="compositionally biased region" description="Basic and acidic residues" evidence="9">
    <location>
        <begin position="1126"/>
        <end position="1136"/>
    </location>
</feature>
<dbReference type="GO" id="GO:0005524">
    <property type="term" value="F:ATP binding"/>
    <property type="evidence" value="ECO:0007669"/>
    <property type="project" value="UniProtKB-KW"/>
</dbReference>
<evidence type="ECO:0000259" key="11">
    <source>
        <dbReference type="Pfam" id="PF04457"/>
    </source>
</evidence>
<evidence type="ECO:0000259" key="12">
    <source>
        <dbReference type="Pfam" id="PF04928"/>
    </source>
</evidence>
<dbReference type="GO" id="GO:0031123">
    <property type="term" value="P:RNA 3'-end processing"/>
    <property type="evidence" value="ECO:0007669"/>
    <property type="project" value="InterPro"/>
</dbReference>
<evidence type="ECO:0000259" key="10">
    <source>
        <dbReference type="Pfam" id="PF03372"/>
    </source>
</evidence>
<evidence type="ECO:0000256" key="3">
    <source>
        <dbReference type="ARBA" id="ARBA00012388"/>
    </source>
</evidence>
<dbReference type="Gene3D" id="3.30.460.10">
    <property type="entry name" value="Beta Polymerase, domain 2"/>
    <property type="match status" value="1"/>
</dbReference>
<feature type="domain" description="Poly(A) polymerase central" evidence="12">
    <location>
        <begin position="802"/>
        <end position="928"/>
    </location>
</feature>
<dbReference type="SUPFAM" id="SSF55003">
    <property type="entry name" value="PAP/Archaeal CCA-adding enzyme, C-terminal domain"/>
    <property type="match status" value="1"/>
</dbReference>
<dbReference type="InterPro" id="IPR036691">
    <property type="entry name" value="Endo/exonu/phosph_ase_sf"/>
</dbReference>
<dbReference type="Pfam" id="PF04928">
    <property type="entry name" value="PAP_central"/>
    <property type="match status" value="1"/>
</dbReference>
<dbReference type="Gene3D" id="3.60.10.10">
    <property type="entry name" value="Endonuclease/exonuclease/phosphatase"/>
    <property type="match status" value="1"/>
</dbReference>
<evidence type="ECO:0000256" key="4">
    <source>
        <dbReference type="ARBA" id="ARBA00022664"/>
    </source>
</evidence>
<protein>
    <recommendedName>
        <fullName evidence="3">polynucleotide adenylyltransferase</fullName>
        <ecNumber evidence="3">2.7.7.19</ecNumber>
    </recommendedName>
</protein>
<dbReference type="Pfam" id="PF03372">
    <property type="entry name" value="Exo_endo_phos"/>
    <property type="match status" value="1"/>
</dbReference>
<dbReference type="EMBL" id="JAIWOZ010000003">
    <property type="protein sequence ID" value="KAH6607911.1"/>
    <property type="molecule type" value="Genomic_DNA"/>
</dbReference>
<dbReference type="Pfam" id="PF13563">
    <property type="entry name" value="2_5_RNA_ligase2"/>
    <property type="match status" value="1"/>
</dbReference>
<keyword evidence="8" id="KW-0539">Nucleus</keyword>
<dbReference type="InterPro" id="IPR009097">
    <property type="entry name" value="Cyclic_Pdiesterase"/>
</dbReference>
<dbReference type="SUPFAM" id="SSF81631">
    <property type="entry name" value="PAP/OAS1 substrate-binding domain"/>
    <property type="match status" value="1"/>
</dbReference>
<keyword evidence="6" id="KW-0547">Nucleotide-binding</keyword>
<dbReference type="GO" id="GO:0005634">
    <property type="term" value="C:nucleus"/>
    <property type="evidence" value="ECO:0007669"/>
    <property type="project" value="UniProtKB-SubCell"/>
</dbReference>
<dbReference type="AlphaFoldDB" id="A0A9P8TTZ2"/>
<evidence type="ECO:0000313" key="14">
    <source>
        <dbReference type="Proteomes" id="UP000827724"/>
    </source>
</evidence>
<dbReference type="PANTHER" id="PTHR10682">
    <property type="entry name" value="POLY A POLYMERASE"/>
    <property type="match status" value="1"/>
</dbReference>
<dbReference type="GO" id="GO:0003723">
    <property type="term" value="F:RNA binding"/>
    <property type="evidence" value="ECO:0007669"/>
    <property type="project" value="InterPro"/>
</dbReference>
<dbReference type="OrthoDB" id="10263155at2759"/>
<evidence type="ECO:0000256" key="9">
    <source>
        <dbReference type="SAM" id="MobiDB-lite"/>
    </source>
</evidence>
<dbReference type="Gene3D" id="1.10.1410.10">
    <property type="match status" value="1"/>
</dbReference>
<organism evidence="13 14">
    <name type="scientific">Trichoderma cornu-damae</name>
    <dbReference type="NCBI Taxonomy" id="654480"/>
    <lineage>
        <taxon>Eukaryota</taxon>
        <taxon>Fungi</taxon>
        <taxon>Dikarya</taxon>
        <taxon>Ascomycota</taxon>
        <taxon>Pezizomycotina</taxon>
        <taxon>Sordariomycetes</taxon>
        <taxon>Hypocreomycetidae</taxon>
        <taxon>Hypocreales</taxon>
        <taxon>Hypocreaceae</taxon>
        <taxon>Trichoderma</taxon>
    </lineage>
</organism>
<comment type="similarity">
    <text evidence="2">Belongs to the poly(A) polymerase family.</text>
</comment>
<keyword evidence="14" id="KW-1185">Reference proteome</keyword>
<dbReference type="SUPFAM" id="SSF56219">
    <property type="entry name" value="DNase I-like"/>
    <property type="match status" value="1"/>
</dbReference>
<comment type="subcellular location">
    <subcellularLocation>
        <location evidence="1">Nucleus</location>
    </subcellularLocation>
</comment>
<dbReference type="InterPro" id="IPR043519">
    <property type="entry name" value="NT_sf"/>
</dbReference>
<proteinExistence type="inferred from homology"/>
<feature type="domain" description="Endonuclease/exonuclease/phosphatase" evidence="10">
    <location>
        <begin position="265"/>
        <end position="566"/>
    </location>
</feature>
<dbReference type="InterPro" id="IPR011068">
    <property type="entry name" value="NuclTrfase_I-like_C"/>
</dbReference>
<dbReference type="SUPFAM" id="SSF81301">
    <property type="entry name" value="Nucleotidyltransferase"/>
    <property type="match status" value="1"/>
</dbReference>
<feature type="compositionally biased region" description="Acidic residues" evidence="9">
    <location>
        <begin position="1106"/>
        <end position="1125"/>
    </location>
</feature>
<dbReference type="InterPro" id="IPR007012">
    <property type="entry name" value="PolA_pol_cen_dom"/>
</dbReference>
<dbReference type="Pfam" id="PF04457">
    <property type="entry name" value="MJ1316"/>
    <property type="match status" value="1"/>
</dbReference>
<dbReference type="EC" id="2.7.7.19" evidence="3"/>
<dbReference type="InterPro" id="IPR040459">
    <property type="entry name" value="MJ1316"/>
</dbReference>
<evidence type="ECO:0000256" key="6">
    <source>
        <dbReference type="ARBA" id="ARBA00022741"/>
    </source>
</evidence>
<evidence type="ECO:0000313" key="13">
    <source>
        <dbReference type="EMBL" id="KAH6607911.1"/>
    </source>
</evidence>
<sequence length="1240" mass="136617">MEHSSVDVTAEKSFDESHDTALCFIPPPRLWGPVNALRWLNDEKCTKWPPHVTLVYPFVPPEALPDVAEALCQQLHLMPPRGDDDISISLEEAGAFSSRRRRCTVFIRPKSGEQRGRLSELRDQIRRFLGWPKGREYQPHLTVAQSEDSHAAWHQFLLEKARLLTPVAWHTHRLAILIRDPVSSHGSTTASRPMRLWGYLDLASRSLVRDSAALATLPNLMPDASLPRPQAAFRYDGLDMLWKPLSDTLADACIEPTPLSRLVIASYNVLAEFDWPPSSARYPALVSNILSERALADILVLQEVTDQFLGFLLADTGIRSRYSFATHGPPHQPGIAPLPSHLNIVVLSRFPFRWEYLPSPSRKHKGFAILKFPTIQTSGPSEPHPVPFILAACHLSKGLTDVALGAKRDEMEKLVAYLDSSFPQQPWVVAGDFNLASSSHTIGEALKKGEISEKGLECLGQIKAIVSKAGFQDAWLATRVGPGESSSTAGTHESSLGFYEGEQGATFDPISNSVAAASAGVDGSRPQRYDRILVKGGAQLHPRGFSMFGQATDEKEASFQGLASDHWGIRCLLMLSPRNEDAATPSSPNSPVSLRQAAPTLGGFEDLKASLISSGQFPTALEADLRKEAIALLQRTLLEESPPPHPPPAAVDAAAVDAAADAAGGGVEKRSQVHLVLIPVGSFGLGVWTSLSDIDCLCVGNISARTFFALAVQRLKRGSAHGIKILRRVMAITGTMLELEIRGIKFDLQYCAAIAIAQGYPDILKRPSSDPAFALPLQTLAKLKPARDLFYLRRSIPDMAKYRVAHLFIKAWAQSRGLYAAKFGLLGGIHITSMLVPICKALANEPEAASTADILTSFFYHYSTLSWATETVFDPFYNMGLKYHRTFREPLCLLGWHGPSLNTASNASASTVSALAAEFTRAADLLSRQDMTWSKFLGLELHETPSNLIEKGVADFLASHRTYVKISARYWGSSQQKGRKYLGWLESRCISMLVDMGRKTPSLVPRIWPARFADEEPTGDLGDKNSELNACYLIGLKWDESVVDKSTTSLTAAEGSIHAILQEFESRLQKSEKYFDAEHCWVSASITRRSGLGPIRLAPGQLYDYDASDTDLDEETDPEEMNETDNEPHASDKEPGGLKAGVSKSSPRVVKQPGAGKFRSAVDALNRIRWDDGMDSSDYLVGYEDRFIGAQEKALDSWRTEQTDEEFIPQHRILYFKRKSDGVIVWDRRSRVDTIFGSGQ</sequence>
<keyword evidence="4" id="KW-0507">mRNA processing</keyword>
<dbReference type="Proteomes" id="UP000827724">
    <property type="component" value="Unassembled WGS sequence"/>
</dbReference>
<dbReference type="InterPro" id="IPR005135">
    <property type="entry name" value="Endo/exonuclease/phosphatase"/>
</dbReference>
<dbReference type="PANTHER" id="PTHR10682:SF23">
    <property type="entry name" value="POLYNUCLEOTIDE ADENYLYLTRANSFERASE"/>
    <property type="match status" value="1"/>
</dbReference>
<keyword evidence="5" id="KW-0808">Transferase</keyword>
<evidence type="ECO:0000256" key="8">
    <source>
        <dbReference type="ARBA" id="ARBA00023242"/>
    </source>
</evidence>
<accession>A0A9P8TTZ2</accession>
<evidence type="ECO:0000256" key="1">
    <source>
        <dbReference type="ARBA" id="ARBA00004123"/>
    </source>
</evidence>
<name>A0A9P8TTZ2_9HYPO</name>
<evidence type="ECO:0000256" key="7">
    <source>
        <dbReference type="ARBA" id="ARBA00022840"/>
    </source>
</evidence>
<evidence type="ECO:0000256" key="2">
    <source>
        <dbReference type="ARBA" id="ARBA00010912"/>
    </source>
</evidence>
<evidence type="ECO:0000256" key="5">
    <source>
        <dbReference type="ARBA" id="ARBA00022679"/>
    </source>
</evidence>
<keyword evidence="7" id="KW-0067">ATP-binding</keyword>
<dbReference type="GO" id="GO:0006397">
    <property type="term" value="P:mRNA processing"/>
    <property type="evidence" value="ECO:0007669"/>
    <property type="project" value="UniProtKB-KW"/>
</dbReference>
<comment type="caution">
    <text evidence="13">The sequence shown here is derived from an EMBL/GenBank/DDBJ whole genome shotgun (WGS) entry which is preliminary data.</text>
</comment>
<dbReference type="SUPFAM" id="SSF55144">
    <property type="entry name" value="LigT-like"/>
    <property type="match status" value="1"/>
</dbReference>
<dbReference type="GO" id="GO:1990817">
    <property type="term" value="F:poly(A) RNA polymerase activity"/>
    <property type="evidence" value="ECO:0007669"/>
    <property type="project" value="UniProtKB-EC"/>
</dbReference>
<dbReference type="Gene3D" id="3.90.1140.10">
    <property type="entry name" value="Cyclic phosphodiesterase"/>
    <property type="match status" value="1"/>
</dbReference>
<feature type="region of interest" description="Disordered" evidence="9">
    <location>
        <begin position="1104"/>
        <end position="1153"/>
    </location>
</feature>
<reference evidence="13" key="1">
    <citation type="submission" date="2021-08" db="EMBL/GenBank/DDBJ databases">
        <title>Chromosome-Level Trichoderma cornu-damae using Hi-C Data.</title>
        <authorList>
            <person name="Kim C.S."/>
        </authorList>
    </citation>
    <scope>NUCLEOTIDE SEQUENCE</scope>
    <source>
        <strain evidence="13">KA19-0412C</strain>
    </source>
</reference>